<dbReference type="Proteomes" id="UP000315925">
    <property type="component" value="Chromosome"/>
</dbReference>
<evidence type="ECO:0000313" key="1">
    <source>
        <dbReference type="EMBL" id="QDQ42605.1"/>
    </source>
</evidence>
<dbReference type="EMBL" id="CP037899">
    <property type="protein sequence ID" value="QDQ42605.1"/>
    <property type="molecule type" value="Genomic_DNA"/>
</dbReference>
<reference evidence="2" key="1">
    <citation type="submission" date="2019-03" db="EMBL/GenBank/DDBJ databases">
        <title>Complete genome of Methylacidiphilum kamchatkense Kam1.</title>
        <authorList>
            <person name="Kruse T."/>
            <person name="Murarilal Ratnadevi C."/>
            <person name="Erikstad H.-A."/>
            <person name="Birkeland N.-K."/>
        </authorList>
    </citation>
    <scope>NUCLEOTIDE SEQUENCE [LARGE SCALE GENOMIC DNA]</scope>
    <source>
        <strain evidence="2">kam1</strain>
    </source>
</reference>
<organism evidence="1 2">
    <name type="scientific">Methylacidiphilum kamchatkense Kam1</name>
    <dbReference type="NCBI Taxonomy" id="1202785"/>
    <lineage>
        <taxon>Bacteria</taxon>
        <taxon>Pseudomonadati</taxon>
        <taxon>Verrucomicrobiota</taxon>
        <taxon>Methylacidiphilae</taxon>
        <taxon>Methylacidiphilales</taxon>
        <taxon>Methylacidiphilaceae</taxon>
        <taxon>Methylacidiphilum (ex Ratnadevi et al. 2023)</taxon>
    </lineage>
</organism>
<evidence type="ECO:0000313" key="2">
    <source>
        <dbReference type="Proteomes" id="UP000315925"/>
    </source>
</evidence>
<dbReference type="KEGG" id="mkc:kam1_1382"/>
<gene>
    <name evidence="1" type="ORF">kam1_1382</name>
</gene>
<proteinExistence type="predicted"/>
<dbReference type="AlphaFoldDB" id="A0A516TN03"/>
<protein>
    <submittedName>
        <fullName evidence="1">Uncharacterized protein</fullName>
    </submittedName>
</protein>
<name>A0A516TN03_9BACT</name>
<accession>A0A516TN03</accession>
<sequence length="65" mass="7272">MLLKASDKIVGHKKQMKQASSRFFLSRPENGSVSEQLVNTRHGEPVLQEVVGLHPDRVQGRAVYS</sequence>